<feature type="transmembrane region" description="Helical" evidence="1">
    <location>
        <begin position="45"/>
        <end position="62"/>
    </location>
</feature>
<evidence type="ECO:0000313" key="2">
    <source>
        <dbReference type="EMBL" id="RLQ96266.1"/>
    </source>
</evidence>
<accession>A0A3L7JZT5</accession>
<keyword evidence="1" id="KW-0472">Membrane</keyword>
<gene>
    <name evidence="2" type="ORF">D9X91_08245</name>
</gene>
<evidence type="ECO:0000313" key="3">
    <source>
        <dbReference type="Proteomes" id="UP000276770"/>
    </source>
</evidence>
<comment type="caution">
    <text evidence="2">The sequence shown here is derived from an EMBL/GenBank/DDBJ whole genome shotgun (WGS) entry which is preliminary data.</text>
</comment>
<feature type="transmembrane region" description="Helical" evidence="1">
    <location>
        <begin position="20"/>
        <end position="40"/>
    </location>
</feature>
<dbReference type="RefSeq" id="WP_121680119.1">
    <property type="nucleotide sequence ID" value="NZ_RCVZ01000004.1"/>
</dbReference>
<evidence type="ECO:0000256" key="1">
    <source>
        <dbReference type="SAM" id="Phobius"/>
    </source>
</evidence>
<reference evidence="2 3" key="1">
    <citation type="submission" date="2018-10" db="EMBL/GenBank/DDBJ databases">
        <title>Falsibacillus sp. genome draft.</title>
        <authorList>
            <person name="Shi S."/>
        </authorList>
    </citation>
    <scope>NUCLEOTIDE SEQUENCE [LARGE SCALE GENOMIC DNA]</scope>
    <source>
        <strain evidence="2 3">GY 10110</strain>
    </source>
</reference>
<dbReference type="Proteomes" id="UP000276770">
    <property type="component" value="Unassembled WGS sequence"/>
</dbReference>
<sequence length="105" mass="11647">MEKSVSMAVMILEYLSAYSNHLIVIGIAVLILNCTIAIFFVRVNLLLLVLMSMFFGFIYSFMFDIVEFALVSVLFSAALSGLGIGTAKVYHHFKGDEKVASQENL</sequence>
<name>A0A3L7JZT5_9BACI</name>
<keyword evidence="3" id="KW-1185">Reference proteome</keyword>
<feature type="transmembrane region" description="Helical" evidence="1">
    <location>
        <begin position="68"/>
        <end position="90"/>
    </location>
</feature>
<keyword evidence="1" id="KW-1133">Transmembrane helix</keyword>
<dbReference type="AlphaFoldDB" id="A0A3L7JZT5"/>
<protein>
    <submittedName>
        <fullName evidence="2">Uncharacterized protein</fullName>
    </submittedName>
</protein>
<proteinExistence type="predicted"/>
<keyword evidence="1" id="KW-0812">Transmembrane</keyword>
<organism evidence="2 3">
    <name type="scientific">Falsibacillus albus</name>
    <dbReference type="NCBI Taxonomy" id="2478915"/>
    <lineage>
        <taxon>Bacteria</taxon>
        <taxon>Bacillati</taxon>
        <taxon>Bacillota</taxon>
        <taxon>Bacilli</taxon>
        <taxon>Bacillales</taxon>
        <taxon>Bacillaceae</taxon>
        <taxon>Falsibacillus</taxon>
    </lineage>
</organism>
<dbReference type="EMBL" id="RCVZ01000004">
    <property type="protein sequence ID" value="RLQ96266.1"/>
    <property type="molecule type" value="Genomic_DNA"/>
</dbReference>